<comment type="caution">
    <text evidence="1">The sequence shown here is derived from an EMBL/GenBank/DDBJ whole genome shotgun (WGS) entry which is preliminary data.</text>
</comment>
<dbReference type="Proteomes" id="UP000546701">
    <property type="component" value="Unassembled WGS sequence"/>
</dbReference>
<dbReference type="EMBL" id="JACIJR010000012">
    <property type="protein sequence ID" value="MBB5730943.1"/>
    <property type="molecule type" value="Genomic_DNA"/>
</dbReference>
<proteinExistence type="predicted"/>
<dbReference type="OrthoDB" id="7573097at2"/>
<evidence type="ECO:0000313" key="1">
    <source>
        <dbReference type="EMBL" id="MBB5730943.1"/>
    </source>
</evidence>
<sequence>MLTNAGDPAMPGAAFPRSDPYGQAALLLVESLIHGLCENSTLSSDQAVEIVQRALEMQLARANEADGTGVPMPRSHALLLAILASFRTDQENKPIGPRLV</sequence>
<dbReference type="AlphaFoldDB" id="A0A7W9BWH4"/>
<dbReference type="RefSeq" id="WP_157177929.1">
    <property type="nucleotide sequence ID" value="NZ_BMJP01000010.1"/>
</dbReference>
<gene>
    <name evidence="1" type="ORF">FHS99_003451</name>
</gene>
<reference evidence="1 2" key="1">
    <citation type="submission" date="2020-08" db="EMBL/GenBank/DDBJ databases">
        <title>Genomic Encyclopedia of Type Strains, Phase IV (KMG-IV): sequencing the most valuable type-strain genomes for metagenomic binning, comparative biology and taxonomic classification.</title>
        <authorList>
            <person name="Goeker M."/>
        </authorList>
    </citation>
    <scope>NUCLEOTIDE SEQUENCE [LARGE SCALE GENOMIC DNA]</scope>
    <source>
        <strain evidence="1 2">DSM 103336</strain>
    </source>
</reference>
<name>A0A7W9BWH4_9SPHN</name>
<keyword evidence="2" id="KW-1185">Reference proteome</keyword>
<accession>A0A7W9BWH4</accession>
<protein>
    <submittedName>
        <fullName evidence="1">Uncharacterized protein</fullName>
    </submittedName>
</protein>
<evidence type="ECO:0000313" key="2">
    <source>
        <dbReference type="Proteomes" id="UP000546701"/>
    </source>
</evidence>
<organism evidence="1 2">
    <name type="scientific">Sphingomonas prati</name>
    <dbReference type="NCBI Taxonomy" id="1843237"/>
    <lineage>
        <taxon>Bacteria</taxon>
        <taxon>Pseudomonadati</taxon>
        <taxon>Pseudomonadota</taxon>
        <taxon>Alphaproteobacteria</taxon>
        <taxon>Sphingomonadales</taxon>
        <taxon>Sphingomonadaceae</taxon>
        <taxon>Sphingomonas</taxon>
    </lineage>
</organism>